<protein>
    <recommendedName>
        <fullName evidence="2">Heterokaryon incompatibility domain-containing protein</fullName>
    </recommendedName>
</protein>
<reference evidence="3 4" key="1">
    <citation type="submission" date="2023-08" db="EMBL/GenBank/DDBJ databases">
        <title>Black Yeasts Isolated from many extreme environments.</title>
        <authorList>
            <person name="Coleine C."/>
            <person name="Stajich J.E."/>
            <person name="Selbmann L."/>
        </authorList>
    </citation>
    <scope>NUCLEOTIDE SEQUENCE [LARGE SCALE GENOMIC DNA]</scope>
    <source>
        <strain evidence="3 4">CCFEE 5910</strain>
    </source>
</reference>
<evidence type="ECO:0000313" key="4">
    <source>
        <dbReference type="Proteomes" id="UP001309876"/>
    </source>
</evidence>
<dbReference type="Proteomes" id="UP001309876">
    <property type="component" value="Unassembled WGS sequence"/>
</dbReference>
<feature type="domain" description="Heterokaryon incompatibility" evidence="2">
    <location>
        <begin position="31"/>
        <end position="116"/>
    </location>
</feature>
<evidence type="ECO:0000259" key="2">
    <source>
        <dbReference type="Pfam" id="PF06985"/>
    </source>
</evidence>
<dbReference type="PANTHER" id="PTHR10622">
    <property type="entry name" value="HET DOMAIN-CONTAINING PROTEIN"/>
    <property type="match status" value="1"/>
</dbReference>
<keyword evidence="4" id="KW-1185">Reference proteome</keyword>
<dbReference type="EMBL" id="JAVRRJ010000023">
    <property type="protein sequence ID" value="KAK5080065.1"/>
    <property type="molecule type" value="Genomic_DNA"/>
</dbReference>
<feature type="region of interest" description="Disordered" evidence="1">
    <location>
        <begin position="281"/>
        <end position="305"/>
    </location>
</feature>
<evidence type="ECO:0000313" key="3">
    <source>
        <dbReference type="EMBL" id="KAK5080065.1"/>
    </source>
</evidence>
<evidence type="ECO:0000256" key="1">
    <source>
        <dbReference type="SAM" id="MobiDB-lite"/>
    </source>
</evidence>
<dbReference type="AlphaFoldDB" id="A0AAN7PJD9"/>
<dbReference type="PANTHER" id="PTHR10622:SF13">
    <property type="entry name" value="NACHT DOMAIN-CONTAINING PROTEIN"/>
    <property type="match status" value="1"/>
</dbReference>
<proteinExistence type="predicted"/>
<sequence length="445" mass="50053">MRLLEYVKPGSSSRTYTFSLIERNTQDLPQYAILSHRWGADEVTFKDVHDGTIDKKEGGYKKLQFCAARAERDGLLYFWVDTCCIDKSSSAELSEAINSMYKWYQKAAKCYVYLPDVSAGRKWKGNFSASDWFRRGWTLQELVAPQMVEFFSKEGTKLGDKKSLVRQLQQVTSIPIEALQGKPLTEITEQERFSWAKHRETTVDEDVVYCLLGIFNVHMPLIYGEGRQKALMRLHREIRLLADSDLRGSFDSLTINPSGPLFSAARLPQDRGLETTKFLASETSESVANSGELRPGNTGQRRETAATPDTFLAQQSPAVSPCLSDCPNTASIPFSAVIGKEIDGQTLAYQTITFQALYHEYSLEEIRLADSVQQSRTKDSNLAGCPGTGIVPFFALTERDTNGQTLAYQTITLHAPYQKYSLDELRLADSRALFSIRQMKKTSEA</sequence>
<organism evidence="3 4">
    <name type="scientific">Lithohypha guttulata</name>
    <dbReference type="NCBI Taxonomy" id="1690604"/>
    <lineage>
        <taxon>Eukaryota</taxon>
        <taxon>Fungi</taxon>
        <taxon>Dikarya</taxon>
        <taxon>Ascomycota</taxon>
        <taxon>Pezizomycotina</taxon>
        <taxon>Eurotiomycetes</taxon>
        <taxon>Chaetothyriomycetidae</taxon>
        <taxon>Chaetothyriales</taxon>
        <taxon>Trichomeriaceae</taxon>
        <taxon>Lithohypha</taxon>
    </lineage>
</organism>
<dbReference type="Pfam" id="PF06985">
    <property type="entry name" value="HET"/>
    <property type="match status" value="1"/>
</dbReference>
<accession>A0AAN7PJD9</accession>
<dbReference type="InterPro" id="IPR010730">
    <property type="entry name" value="HET"/>
</dbReference>
<gene>
    <name evidence="3" type="ORF">LTR05_008816</name>
</gene>
<comment type="caution">
    <text evidence="3">The sequence shown here is derived from an EMBL/GenBank/DDBJ whole genome shotgun (WGS) entry which is preliminary data.</text>
</comment>
<name>A0AAN7PJD9_9EURO</name>